<dbReference type="PANTHER" id="PTHR45653:SF10">
    <property type="entry name" value="MYOBLAST CITY, ISOFORM B"/>
    <property type="match status" value="1"/>
</dbReference>
<feature type="non-terminal residue" evidence="2">
    <location>
        <position position="218"/>
    </location>
</feature>
<dbReference type="OrthoDB" id="18896at2759"/>
<dbReference type="EMBL" id="MUJZ01004523">
    <property type="protein sequence ID" value="OTF83238.1"/>
    <property type="molecule type" value="Genomic_DNA"/>
</dbReference>
<dbReference type="InterPro" id="IPR026791">
    <property type="entry name" value="DOCK"/>
</dbReference>
<feature type="domain" description="Dedicator of cytokinesis TPR repeats region" evidence="1">
    <location>
        <begin position="12"/>
        <end position="147"/>
    </location>
</feature>
<accession>A0A1Y3BTD7</accession>
<dbReference type="Pfam" id="PF23554">
    <property type="entry name" value="TPR_DOCK"/>
    <property type="match status" value="1"/>
</dbReference>
<dbReference type="GO" id="GO:0005085">
    <property type="term" value="F:guanyl-nucleotide exchange factor activity"/>
    <property type="evidence" value="ECO:0007669"/>
    <property type="project" value="InterPro"/>
</dbReference>
<dbReference type="AlphaFoldDB" id="A0A1Y3BTD7"/>
<organism evidence="2 3">
    <name type="scientific">Euroglyphus maynei</name>
    <name type="common">Mayne's house dust mite</name>
    <dbReference type="NCBI Taxonomy" id="6958"/>
    <lineage>
        <taxon>Eukaryota</taxon>
        <taxon>Metazoa</taxon>
        <taxon>Ecdysozoa</taxon>
        <taxon>Arthropoda</taxon>
        <taxon>Chelicerata</taxon>
        <taxon>Arachnida</taxon>
        <taxon>Acari</taxon>
        <taxon>Acariformes</taxon>
        <taxon>Sarcoptiformes</taxon>
        <taxon>Astigmata</taxon>
        <taxon>Psoroptidia</taxon>
        <taxon>Analgoidea</taxon>
        <taxon>Pyroglyphidae</taxon>
        <taxon>Pyroglyphinae</taxon>
        <taxon>Euroglyphus</taxon>
    </lineage>
</organism>
<evidence type="ECO:0000259" key="1">
    <source>
        <dbReference type="Pfam" id="PF23554"/>
    </source>
</evidence>
<proteinExistence type="predicted"/>
<gene>
    <name evidence="2" type="ORF">BLA29_010311</name>
</gene>
<dbReference type="GO" id="GO:0005737">
    <property type="term" value="C:cytoplasm"/>
    <property type="evidence" value="ECO:0007669"/>
    <property type="project" value="TreeGrafter"/>
</dbReference>
<reference evidence="2 3" key="1">
    <citation type="submission" date="2017-03" db="EMBL/GenBank/DDBJ databases">
        <title>Genome Survey of Euroglyphus maynei.</title>
        <authorList>
            <person name="Arlian L.G."/>
            <person name="Morgan M.S."/>
            <person name="Rider S.D."/>
        </authorList>
    </citation>
    <scope>NUCLEOTIDE SEQUENCE [LARGE SCALE GENOMIC DNA]</scope>
    <source>
        <strain evidence="2">Arlian Lab</strain>
        <tissue evidence="2">Whole body</tissue>
    </source>
</reference>
<dbReference type="GO" id="GO:0031267">
    <property type="term" value="F:small GTPase binding"/>
    <property type="evidence" value="ECO:0007669"/>
    <property type="project" value="TreeGrafter"/>
</dbReference>
<name>A0A1Y3BTD7_EURMA</name>
<evidence type="ECO:0000313" key="3">
    <source>
        <dbReference type="Proteomes" id="UP000194236"/>
    </source>
</evidence>
<dbReference type="GO" id="GO:0007520">
    <property type="term" value="P:myoblast fusion"/>
    <property type="evidence" value="ECO:0007669"/>
    <property type="project" value="TreeGrafter"/>
</dbReference>
<comment type="caution">
    <text evidence="2">The sequence shown here is derived from an EMBL/GenBank/DDBJ whole genome shotgun (WGS) entry which is preliminary data.</text>
</comment>
<dbReference type="Proteomes" id="UP000194236">
    <property type="component" value="Unassembled WGS sequence"/>
</dbReference>
<keyword evidence="3" id="KW-1185">Reference proteome</keyword>
<dbReference type="GO" id="GO:0016477">
    <property type="term" value="P:cell migration"/>
    <property type="evidence" value="ECO:0007669"/>
    <property type="project" value="TreeGrafter"/>
</dbReference>
<protein>
    <recommendedName>
        <fullName evidence="1">Dedicator of cytokinesis TPR repeats region domain-containing protein</fullName>
    </recommendedName>
</protein>
<dbReference type="PANTHER" id="PTHR45653">
    <property type="entry name" value="DEDICATOR OF CYTOKINESIS"/>
    <property type="match status" value="1"/>
</dbReference>
<evidence type="ECO:0000313" key="2">
    <source>
        <dbReference type="EMBL" id="OTF83238.1"/>
    </source>
</evidence>
<dbReference type="GO" id="GO:0007264">
    <property type="term" value="P:small GTPase-mediated signal transduction"/>
    <property type="evidence" value="ECO:0007669"/>
    <property type="project" value="InterPro"/>
</dbReference>
<sequence length="218" mass="26112">MTKIINFTKEKIYFDDYSIETWNQLFLISIKFITQPSLMLETFTFRKRKRLEKNFSKDLRLEMVVLIRSLWFHLGNHKSEFIPSLIGPLLQVALIPVLAIRKDTIVIFFDMFLCMEKAAIFRDEMLTKMDLSITAGKGDVEFQRLLANMFIESSENHEEYIKEIFGKFVNEISEQIEKLLIYRNVVRNVDNYESLMSAIIDLLDFYERIDRRELYIRY</sequence>
<dbReference type="GO" id="GO:0005886">
    <property type="term" value="C:plasma membrane"/>
    <property type="evidence" value="ECO:0007669"/>
    <property type="project" value="TreeGrafter"/>
</dbReference>
<dbReference type="InterPro" id="IPR056372">
    <property type="entry name" value="TPR_DOCK"/>
</dbReference>